<sequence>MEEDSANDRNMSNNKDQCSYRTSMNTSEPSNSATSDSAYSPPSKLKGCSKYNTQFSLAKMTKFIDTLTKPQKDIVRDCGFGSILALKCSSIPNNVILWLAKQYDSKSRAVKLDGGRSFRIDAITAHQILGVPFGGSKVPLKSSKQAKAAVLQDTNQPNLAPKLDDLLAMVDSDMVGDKFARIFCLIALGLFLCPSSNVRASHHYYQAVYELKGINKYDWASEVSDCLHVGIMKFHTNAHKGNTSGTATMAGCLFLLVAAYFDYLVVEHEILDQTIPRICVWDDKAIRRYREAHAKIQHIQFKPAESTLFTMDHMNPTTYRGFSLHESIDACTGHCNHQHETTADFTTPSQKGSNIGRARCDTIDFESARKVMPGSSDLSLQVLCGEVIHPEVNSFIKSILGTAASTEVPFTFMKIPASVIDGSHDTTTSVKSTELHGTSTKIEAETMHFTTKLSLPKFFQVANSLNHMQRKLVEDIGFHHLLDLSCTILPKPIIFWLAKHFNVLSRTFSLPNGYSFMLTPTHMHHVLGLPIGGASVPNVCAENTKKLIHEETKCSGNHPTINELKDLITPDLLGDQFKRIFALFALTSFLCPTSSEYSSPEFYQAIQDPNIIASYDWSSAVLDKLVSAISKFQQSSNICSTPALGGCTFAMMIVYFELLDTSELNLPYFSPRISLWSNDNVSTFIELDKINEEGTNFGRTPVKVSNITPLSTHKLNQGIFIDTSNDIGEKLLSVIPGHQFSKDREELQLSYHELWMDFIAATRSVFMSQILKAASLSRQCKQNTLGNLSNTHCSSKLHTPATSDAPTCVNQPQLISPSPNPNPSKDLPDPDTKKCIELGNPFGDMLPPQIMDIQRNPKEIFDQCCQNLQFMELWEGFDIGPTKNNFMDDLCNLFTSAIAVEIPEDENHQTLSDFTLSLVMSGSPDDMKMSCKSAERKEDYIYAEAPVKEAVPFDSRSPLCPLSMVPVKKRPFPRSWSDPSKSPSSIQTTSDSTTKRGMSLNEFAMQRISTIIAARKKRLKFESSQRDQPVLSDELRKPTTTATTAPVQQNENKLSETQQADAILSPSHQQQLETIDPVPVQQNEKQLCETQRAGDIPSSSHQQQLETEPNIDSTTANAHVSSKNLHPQLLSDHVDNSRNDTNSQGTTAVAHNQLNDDIWDWDEETLRQFDESVALATSSQNIPSTNTIPLTPVIYFHSFASTPVQRAIHQYIVDNIPAPAPCRSPRIIKMVKSNWVDHRTFGLSMQVYGSISHNVMNIMGVAVMEEQYTKHLQGLLHHEQWGKFILHYDLASPLQDPNFVPTSISASLSEKQLGFRLENADLVFVPVRNKNFWYVVVANFRDKRFEVLCPFKEITIAEDEAFVVVTNFRKLFKAVHSRSRRVAIHSMPMVTGNLANYNSQNDSGVFVMQLLLSYNGNTHFQFKQEDAKPLRESLTYYLCTHQENQIVLPEIKQICEQHCVKLVNYT</sequence>
<keyword evidence="3" id="KW-1185">Reference proteome</keyword>
<reference evidence="2" key="1">
    <citation type="submission" date="2024-10" db="EMBL/GenBank/DDBJ databases">
        <authorList>
            <person name="Ryan C."/>
        </authorList>
    </citation>
    <scope>NUCLEOTIDE SEQUENCE [LARGE SCALE GENOMIC DNA]</scope>
</reference>
<feature type="compositionally biased region" description="Polar residues" evidence="1">
    <location>
        <begin position="806"/>
        <end position="817"/>
    </location>
</feature>
<evidence type="ECO:0000313" key="3">
    <source>
        <dbReference type="Proteomes" id="UP001497457"/>
    </source>
</evidence>
<feature type="region of interest" description="Disordered" evidence="1">
    <location>
        <begin position="1"/>
        <end position="43"/>
    </location>
</feature>
<name>A0ABC8Z373_9POAL</name>
<dbReference type="EMBL" id="OZ075128">
    <property type="protein sequence ID" value="CAL4954745.1"/>
    <property type="molecule type" value="Genomic_DNA"/>
</dbReference>
<feature type="compositionally biased region" description="Polar residues" evidence="1">
    <location>
        <begin position="8"/>
        <end position="40"/>
    </location>
</feature>
<dbReference type="SUPFAM" id="SSF54001">
    <property type="entry name" value="Cysteine proteinases"/>
    <property type="match status" value="1"/>
</dbReference>
<dbReference type="PANTHER" id="PTHR34835">
    <property type="entry name" value="OS07G0283600 PROTEIN-RELATED"/>
    <property type="match status" value="1"/>
</dbReference>
<feature type="region of interest" description="Disordered" evidence="1">
    <location>
        <begin position="806"/>
        <end position="831"/>
    </location>
</feature>
<feature type="region of interest" description="Disordered" evidence="1">
    <location>
        <begin position="1019"/>
        <end position="1056"/>
    </location>
</feature>
<accession>A0ABC8Z373</accession>
<proteinExistence type="predicted"/>
<evidence type="ECO:0008006" key="4">
    <source>
        <dbReference type="Google" id="ProtNLM"/>
    </source>
</evidence>
<dbReference type="PANTHER" id="PTHR34835:SF82">
    <property type="entry name" value="OS01G0826651 PROTEIN"/>
    <property type="match status" value="1"/>
</dbReference>
<evidence type="ECO:0000313" key="2">
    <source>
        <dbReference type="EMBL" id="CAL4954745.1"/>
    </source>
</evidence>
<feature type="region of interest" description="Disordered" evidence="1">
    <location>
        <begin position="1085"/>
        <end position="1119"/>
    </location>
</feature>
<dbReference type="InterPro" id="IPR038765">
    <property type="entry name" value="Papain-like_cys_pep_sf"/>
</dbReference>
<protein>
    <recommendedName>
        <fullName evidence="4">Ubiquitin-like protease family profile domain-containing protein</fullName>
    </recommendedName>
</protein>
<feature type="compositionally biased region" description="Polar residues" evidence="1">
    <location>
        <begin position="1047"/>
        <end position="1056"/>
    </location>
</feature>
<feature type="compositionally biased region" description="Low complexity" evidence="1">
    <location>
        <begin position="973"/>
        <end position="985"/>
    </location>
</feature>
<feature type="region of interest" description="Disordered" evidence="1">
    <location>
        <begin position="970"/>
        <end position="998"/>
    </location>
</feature>
<feature type="compositionally biased region" description="Polar residues" evidence="1">
    <location>
        <begin position="986"/>
        <end position="996"/>
    </location>
</feature>
<feature type="compositionally biased region" description="Polar residues" evidence="1">
    <location>
        <begin position="1097"/>
        <end position="1119"/>
    </location>
</feature>
<gene>
    <name evidence="2" type="ORF">URODEC1_LOCUS40997</name>
</gene>
<dbReference type="Gene3D" id="3.40.395.10">
    <property type="entry name" value="Adenoviral Proteinase, Chain A"/>
    <property type="match status" value="1"/>
</dbReference>
<organism evidence="2 3">
    <name type="scientific">Urochloa decumbens</name>
    <dbReference type="NCBI Taxonomy" id="240449"/>
    <lineage>
        <taxon>Eukaryota</taxon>
        <taxon>Viridiplantae</taxon>
        <taxon>Streptophyta</taxon>
        <taxon>Embryophyta</taxon>
        <taxon>Tracheophyta</taxon>
        <taxon>Spermatophyta</taxon>
        <taxon>Magnoliopsida</taxon>
        <taxon>Liliopsida</taxon>
        <taxon>Poales</taxon>
        <taxon>Poaceae</taxon>
        <taxon>PACMAD clade</taxon>
        <taxon>Panicoideae</taxon>
        <taxon>Panicodae</taxon>
        <taxon>Paniceae</taxon>
        <taxon>Melinidinae</taxon>
        <taxon>Urochloa</taxon>
    </lineage>
</organism>
<dbReference type="Proteomes" id="UP001497457">
    <property type="component" value="Chromosome 18b"/>
</dbReference>
<evidence type="ECO:0000256" key="1">
    <source>
        <dbReference type="SAM" id="MobiDB-lite"/>
    </source>
</evidence>